<evidence type="ECO:0000313" key="3">
    <source>
        <dbReference type="EMBL" id="PCK23346.1"/>
    </source>
</evidence>
<dbReference type="Pfam" id="PF06114">
    <property type="entry name" value="Peptidase_M78"/>
    <property type="match status" value="1"/>
</dbReference>
<dbReference type="InterPro" id="IPR010359">
    <property type="entry name" value="IrrE_HExxH"/>
</dbReference>
<feature type="domain" description="N-terminal" evidence="2">
    <location>
        <begin position="36"/>
        <end position="121"/>
    </location>
</feature>
<dbReference type="Proteomes" id="UP000230886">
    <property type="component" value="Unassembled WGS sequence"/>
</dbReference>
<name>A0A2A5J1U4_RHOSG</name>
<evidence type="ECO:0000313" key="4">
    <source>
        <dbReference type="Proteomes" id="UP000230886"/>
    </source>
</evidence>
<dbReference type="Pfam" id="PF08401">
    <property type="entry name" value="ArdcN"/>
    <property type="match status" value="1"/>
</dbReference>
<feature type="domain" description="IrrE N-terminal-like" evidence="1">
    <location>
        <begin position="165"/>
        <end position="246"/>
    </location>
</feature>
<evidence type="ECO:0000259" key="2">
    <source>
        <dbReference type="Pfam" id="PF08401"/>
    </source>
</evidence>
<dbReference type="AlphaFoldDB" id="A0A2A5J1U4"/>
<reference evidence="3 4" key="1">
    <citation type="submission" date="2017-07" db="EMBL/GenBank/DDBJ databases">
        <title>Draft sequence of Rhodococcus enclensis 23b-28.</title>
        <authorList>
            <person name="Besaury L."/>
            <person name="Sancelme M."/>
            <person name="Amato P."/>
            <person name="Lallement A."/>
            <person name="Delort A.-M."/>
        </authorList>
    </citation>
    <scope>NUCLEOTIDE SEQUENCE [LARGE SCALE GENOMIC DNA]</scope>
    <source>
        <strain evidence="3 4">23b-28</strain>
    </source>
</reference>
<dbReference type="InterPro" id="IPR013610">
    <property type="entry name" value="ArdC_N"/>
</dbReference>
<gene>
    <name evidence="3" type="ORF">CHR55_30325</name>
</gene>
<accession>A0A2A5J1U4</accession>
<evidence type="ECO:0000259" key="1">
    <source>
        <dbReference type="Pfam" id="PF06114"/>
    </source>
</evidence>
<dbReference type="EMBL" id="NOVD01000052">
    <property type="protein sequence ID" value="PCK23346.1"/>
    <property type="molecule type" value="Genomic_DNA"/>
</dbReference>
<dbReference type="GO" id="GO:0003697">
    <property type="term" value="F:single-stranded DNA binding"/>
    <property type="evidence" value="ECO:0007669"/>
    <property type="project" value="InterPro"/>
</dbReference>
<protein>
    <recommendedName>
        <fullName evidence="5">DUF1738 domain-containing protein</fullName>
    </recommendedName>
</protein>
<dbReference type="RefSeq" id="WP_099698725.1">
    <property type="nucleotide sequence ID" value="NZ_JANFQL010000015.1"/>
</dbReference>
<evidence type="ECO:0008006" key="5">
    <source>
        <dbReference type="Google" id="ProtNLM"/>
    </source>
</evidence>
<proteinExistence type="predicted"/>
<sequence length="301" mass="32085">MGAPAKTTADKSAARREQAAALHESITAKVAQLTDTDAWAAYLTAAAAFHAYSFNNVMLIFSQAPDASQVAGFRKWQELGRQVRKGEKSIKIFGYSTKKITETDTETGEETTRRAARFPILSVFDIAQTDPIEGHPAAAADTITTRLQGEDPAAIYTRVADVMTEQGWTVTREHIAGETNGRTSLDGSRRIIVDATISDAQAAKTMIHEAAHALMHANGDIDPADLHRGRAEVEAESVAYVLAGLLGLDTTDYSIGYIAGWGNGDLEVITDTARAVLATVHTLAEALEPDADDADEGTAAA</sequence>
<comment type="caution">
    <text evidence="3">The sequence shown here is derived from an EMBL/GenBank/DDBJ whole genome shotgun (WGS) entry which is preliminary data.</text>
</comment>
<organism evidence="3 4">
    <name type="scientific">Rhodococcus qingshengii</name>
    <dbReference type="NCBI Taxonomy" id="334542"/>
    <lineage>
        <taxon>Bacteria</taxon>
        <taxon>Bacillati</taxon>
        <taxon>Actinomycetota</taxon>
        <taxon>Actinomycetes</taxon>
        <taxon>Mycobacteriales</taxon>
        <taxon>Nocardiaceae</taxon>
        <taxon>Rhodococcus</taxon>
        <taxon>Rhodococcus erythropolis group</taxon>
    </lineage>
</organism>